<dbReference type="InterPro" id="IPR021858">
    <property type="entry name" value="Fun_TF"/>
</dbReference>
<accession>A0A2B7ZCA3</accession>
<reference evidence="2 3" key="1">
    <citation type="submission" date="2017-10" db="EMBL/GenBank/DDBJ databases">
        <title>Comparative genomics in systemic dimorphic fungi from Ajellomycetaceae.</title>
        <authorList>
            <person name="Munoz J.F."/>
            <person name="Mcewen J.G."/>
            <person name="Clay O.K."/>
            <person name="Cuomo C.A."/>
        </authorList>
    </citation>
    <scope>NUCLEOTIDE SEQUENCE [LARGE SCALE GENOMIC DNA]</scope>
    <source>
        <strain evidence="2 3">UAMH4076</strain>
    </source>
</reference>
<dbReference type="Proteomes" id="UP000226031">
    <property type="component" value="Unassembled WGS sequence"/>
</dbReference>
<dbReference type="VEuPathDB" id="FungiDB:EMCG_04815"/>
<evidence type="ECO:0000313" key="2">
    <source>
        <dbReference type="EMBL" id="PGH30839.1"/>
    </source>
</evidence>
<dbReference type="EMBL" id="PDND01000153">
    <property type="protein sequence ID" value="PGH30839.1"/>
    <property type="molecule type" value="Genomic_DNA"/>
</dbReference>
<feature type="compositionally biased region" description="Low complexity" evidence="1">
    <location>
        <begin position="214"/>
        <end position="225"/>
    </location>
</feature>
<gene>
    <name evidence="2" type="ORF">GX50_06382</name>
</gene>
<evidence type="ECO:0000256" key="1">
    <source>
        <dbReference type="SAM" id="MobiDB-lite"/>
    </source>
</evidence>
<proteinExistence type="predicted"/>
<dbReference type="AlphaFoldDB" id="A0A2B7ZCA3"/>
<feature type="region of interest" description="Disordered" evidence="1">
    <location>
        <begin position="53"/>
        <end position="122"/>
    </location>
</feature>
<dbReference type="Pfam" id="PF11951">
    <property type="entry name" value="Fungal_trans_2"/>
    <property type="match status" value="1"/>
</dbReference>
<sequence>MSEPAKEPSRSTAPPTARPANPPMRYKFIDVSTNSPESLASVKRHVMLEYARQKKWQEQQQQDTDAEGDVDIGTGEEAKSQRGERHLRRSRERRQAPSDRKGKRRVEPASDHSDGGANRLAVGRDFQLAQRLPPSLDPGKHGDYPDLEIADEVGVGFDADYFNKWGISSSLGPFASPMPSESPPFWCGPFGDEYQSEANYPGFQSNSGSSESCSLSTWSSSNSASPTPQTHLSAARTDPFDSLPISLDEEGKMLFDFYANVMPSCSYGFHTRSSNAHNWYLQVFIPEAMKGDITFQNTILVHAANTQAWVKGLSETRATLVHRARGIEMLRKHFEKHPTDVSDAAISATLSCAAVEDFDPRPERKPISWIHMRAAMEKIRARGGPVAFQQNQRMAMLINWQDYILVGYETKGPSFFYEHTHSHTQNPSNQPLIVENQSFTPLDEIRTQCEEFLSFLHRWERLSLTQKSSHSALNPLIPSRYSTFQPDTLLFRILSSPPGIRYSIPGERKQIISRLAALMTINIALWDYRNLPHKAEAFLSGLQYKLLTSEVNVSSSVEALLQILLACDDTFGLASDDYDAPVFAENLTGTPTTKPVPSERPWLVGRMLKIAKRLGRPSWERLNDSLLSFLVLTAETPTVPSWEGELRYEILTAPLTSYIMPLLQ</sequence>
<feature type="region of interest" description="Disordered" evidence="1">
    <location>
        <begin position="1"/>
        <end position="29"/>
    </location>
</feature>
<name>A0A2B7ZCA3_9EURO</name>
<feature type="compositionally biased region" description="Basic and acidic residues" evidence="1">
    <location>
        <begin position="93"/>
        <end position="114"/>
    </location>
</feature>
<dbReference type="STRING" id="73230.A0A2B7ZCA3"/>
<evidence type="ECO:0000313" key="3">
    <source>
        <dbReference type="Proteomes" id="UP000226031"/>
    </source>
</evidence>
<organism evidence="2 3">
    <name type="scientific">[Emmonsia] crescens</name>
    <dbReference type="NCBI Taxonomy" id="73230"/>
    <lineage>
        <taxon>Eukaryota</taxon>
        <taxon>Fungi</taxon>
        <taxon>Dikarya</taxon>
        <taxon>Ascomycota</taxon>
        <taxon>Pezizomycotina</taxon>
        <taxon>Eurotiomycetes</taxon>
        <taxon>Eurotiomycetidae</taxon>
        <taxon>Onygenales</taxon>
        <taxon>Ajellomycetaceae</taxon>
        <taxon>Emergomyces</taxon>
    </lineage>
</organism>
<evidence type="ECO:0008006" key="4">
    <source>
        <dbReference type="Google" id="ProtNLM"/>
    </source>
</evidence>
<comment type="caution">
    <text evidence="2">The sequence shown here is derived from an EMBL/GenBank/DDBJ whole genome shotgun (WGS) entry which is preliminary data.</text>
</comment>
<protein>
    <recommendedName>
        <fullName evidence="4">Sigma-70 region 2 family protein</fullName>
    </recommendedName>
</protein>
<feature type="region of interest" description="Disordered" evidence="1">
    <location>
        <begin position="214"/>
        <end position="236"/>
    </location>
</feature>
<keyword evidence="3" id="KW-1185">Reference proteome</keyword>
<dbReference type="PANTHER" id="PTHR37540:SF10">
    <property type="entry name" value="SIGMA-70 REGION 2 FAMILY PROTEIN"/>
    <property type="match status" value="1"/>
</dbReference>
<dbReference type="PANTHER" id="PTHR37540">
    <property type="entry name" value="TRANSCRIPTION FACTOR (ACR-2), PUTATIVE-RELATED-RELATED"/>
    <property type="match status" value="1"/>
</dbReference>